<dbReference type="InterPro" id="IPR029063">
    <property type="entry name" value="SAM-dependent_MTases_sf"/>
</dbReference>
<dbReference type="Pfam" id="PF13489">
    <property type="entry name" value="Methyltransf_23"/>
    <property type="match status" value="1"/>
</dbReference>
<dbReference type="RefSeq" id="WP_136596835.1">
    <property type="nucleotide sequence ID" value="NZ_STGV01000001.1"/>
</dbReference>
<organism evidence="1 2">
    <name type="scientific">Peteryoungia ipomoeae</name>
    <dbReference type="NCBI Taxonomy" id="1210932"/>
    <lineage>
        <taxon>Bacteria</taxon>
        <taxon>Pseudomonadati</taxon>
        <taxon>Pseudomonadota</taxon>
        <taxon>Alphaproteobacteria</taxon>
        <taxon>Hyphomicrobiales</taxon>
        <taxon>Rhizobiaceae</taxon>
        <taxon>Peteryoungia</taxon>
    </lineage>
</organism>
<keyword evidence="1" id="KW-0489">Methyltransferase</keyword>
<dbReference type="PANTHER" id="PTHR43861:SF1">
    <property type="entry name" value="TRANS-ACONITATE 2-METHYLTRANSFERASE"/>
    <property type="match status" value="1"/>
</dbReference>
<keyword evidence="2" id="KW-1185">Reference proteome</keyword>
<dbReference type="Gene3D" id="3.40.50.150">
    <property type="entry name" value="Vaccinia Virus protein VP39"/>
    <property type="match status" value="1"/>
</dbReference>
<dbReference type="SUPFAM" id="SSF53335">
    <property type="entry name" value="S-adenosyl-L-methionine-dependent methyltransferases"/>
    <property type="match status" value="1"/>
</dbReference>
<dbReference type="OrthoDB" id="9804312at2"/>
<dbReference type="CDD" id="cd02440">
    <property type="entry name" value="AdoMet_MTases"/>
    <property type="match status" value="1"/>
</dbReference>
<accession>A0A4S8P4I7</accession>
<proteinExistence type="predicted"/>
<dbReference type="EMBL" id="STGV01000001">
    <property type="protein sequence ID" value="THV24987.1"/>
    <property type="molecule type" value="Genomic_DNA"/>
</dbReference>
<dbReference type="PANTHER" id="PTHR43861">
    <property type="entry name" value="TRANS-ACONITATE 2-METHYLTRANSFERASE-RELATED"/>
    <property type="match status" value="1"/>
</dbReference>
<protein>
    <submittedName>
        <fullName evidence="1">Class I SAM-dependent methyltransferase</fullName>
    </submittedName>
</protein>
<name>A0A4S8P4I7_9HYPH</name>
<dbReference type="AlphaFoldDB" id="A0A4S8P4I7"/>
<sequence length="199" mass="22071">MTDETLDFYARNAETYAAQSQPSPRLAAFLRLLAPGSHILELGTGSGRDAAEMKRAGFRVEATDGSPELARCAERLIDQPVRILLFTELDAEGIYDAVYANASLLHAPRHELPDIISRIYKALKPGGHIWASFKAGDAEGVDGLGRRYNYPTRQELGTLWNDSGPWSQVIIDSWQGFGYDRQSTEWLSVTARRPGETET</sequence>
<evidence type="ECO:0000313" key="2">
    <source>
        <dbReference type="Proteomes" id="UP000308828"/>
    </source>
</evidence>
<dbReference type="GO" id="GO:0032259">
    <property type="term" value="P:methylation"/>
    <property type="evidence" value="ECO:0007669"/>
    <property type="project" value="UniProtKB-KW"/>
</dbReference>
<keyword evidence="1" id="KW-0808">Transferase</keyword>
<evidence type="ECO:0000313" key="1">
    <source>
        <dbReference type="EMBL" id="THV24987.1"/>
    </source>
</evidence>
<dbReference type="GO" id="GO:0008168">
    <property type="term" value="F:methyltransferase activity"/>
    <property type="evidence" value="ECO:0007669"/>
    <property type="project" value="UniProtKB-KW"/>
</dbReference>
<gene>
    <name evidence="1" type="ORF">FAA97_01915</name>
</gene>
<comment type="caution">
    <text evidence="1">The sequence shown here is derived from an EMBL/GenBank/DDBJ whole genome shotgun (WGS) entry which is preliminary data.</text>
</comment>
<reference evidence="1 2" key="1">
    <citation type="submission" date="2019-04" db="EMBL/GenBank/DDBJ databases">
        <title>Genome sequence of strain shin9-1.</title>
        <authorList>
            <person name="Gao J."/>
            <person name="Sun J."/>
        </authorList>
    </citation>
    <scope>NUCLEOTIDE SEQUENCE [LARGE SCALE GENOMIC DNA]</scope>
    <source>
        <strain evidence="2">shin9-1</strain>
    </source>
</reference>
<dbReference type="Proteomes" id="UP000308828">
    <property type="component" value="Unassembled WGS sequence"/>
</dbReference>